<evidence type="ECO:0000313" key="4">
    <source>
        <dbReference type="Proteomes" id="UP000280960"/>
    </source>
</evidence>
<dbReference type="GO" id="GO:0008270">
    <property type="term" value="F:zinc ion binding"/>
    <property type="evidence" value="ECO:0007669"/>
    <property type="project" value="InterPro"/>
</dbReference>
<dbReference type="SUPFAM" id="SSF54060">
    <property type="entry name" value="His-Me finger endonucleases"/>
    <property type="match status" value="1"/>
</dbReference>
<keyword evidence="3" id="KW-0540">Nuclease</keyword>
<proteinExistence type="predicted"/>
<keyword evidence="3" id="KW-0378">Hydrolase</keyword>
<sequence>MKKIIVKCDWCGKVILRYPSQIKGKKKIFCSRDCMNKFASKSYNPVGYTYRDFTKNAARFKEINAKLNPTRMTMETRKKLRISRLGKGEGKTYTKTYGRHTHRIVAEKMLGRKLLPGEVVHHIDGNKRNNKPENLMVFASQKEHAAWHLKEEKFFNGTVLGREVMPE</sequence>
<name>A0A3G2R437_9FIRM</name>
<evidence type="ECO:0000259" key="1">
    <source>
        <dbReference type="Pfam" id="PF06467"/>
    </source>
</evidence>
<dbReference type="AlphaFoldDB" id="A0A3G2R437"/>
<dbReference type="Pfam" id="PF13392">
    <property type="entry name" value="HNH_3"/>
    <property type="match status" value="1"/>
</dbReference>
<dbReference type="EMBL" id="CP033169">
    <property type="protein sequence ID" value="AYO30233.1"/>
    <property type="molecule type" value="Genomic_DNA"/>
</dbReference>
<evidence type="ECO:0000313" key="3">
    <source>
        <dbReference type="EMBL" id="AYO30233.1"/>
    </source>
</evidence>
<gene>
    <name evidence="3" type="ORF">D2962_06015</name>
</gene>
<dbReference type="GO" id="GO:0004519">
    <property type="term" value="F:endonuclease activity"/>
    <property type="evidence" value="ECO:0007669"/>
    <property type="project" value="UniProtKB-KW"/>
</dbReference>
<dbReference type="Pfam" id="PF06467">
    <property type="entry name" value="zf-FCS"/>
    <property type="match status" value="1"/>
</dbReference>
<keyword evidence="4" id="KW-1185">Reference proteome</keyword>
<accession>A0A3G2R437</accession>
<protein>
    <submittedName>
        <fullName evidence="3">HNH endonuclease</fullName>
    </submittedName>
</protein>
<keyword evidence="3" id="KW-0255">Endonuclease</keyword>
<reference evidence="3 4" key="1">
    <citation type="submission" date="2018-10" db="EMBL/GenBank/DDBJ databases">
        <authorList>
            <person name="Zhang X."/>
        </authorList>
    </citation>
    <scope>NUCLEOTIDE SEQUENCE [LARGE SCALE GENOMIC DNA]</scope>
    <source>
        <strain evidence="3 4">SK-G1</strain>
    </source>
</reference>
<dbReference type="InterPro" id="IPR003615">
    <property type="entry name" value="HNH_nuc"/>
</dbReference>
<dbReference type="InterPro" id="IPR010507">
    <property type="entry name" value="Znf_MYM"/>
</dbReference>
<feature type="domain" description="HNH nuclease" evidence="2">
    <location>
        <begin position="99"/>
        <end position="141"/>
    </location>
</feature>
<dbReference type="Gene3D" id="3.90.75.20">
    <property type="match status" value="1"/>
</dbReference>
<dbReference type="InterPro" id="IPR044925">
    <property type="entry name" value="His-Me_finger_sf"/>
</dbReference>
<dbReference type="RefSeq" id="WP_122014468.1">
    <property type="nucleotide sequence ID" value="NZ_CP033169.1"/>
</dbReference>
<feature type="domain" description="MYM-type" evidence="1">
    <location>
        <begin position="6"/>
        <end position="38"/>
    </location>
</feature>
<evidence type="ECO:0000259" key="2">
    <source>
        <dbReference type="Pfam" id="PF13392"/>
    </source>
</evidence>
<dbReference type="KEGG" id="bacg:D2962_06015"/>
<dbReference type="Proteomes" id="UP000280960">
    <property type="component" value="Chromosome"/>
</dbReference>
<organism evidence="3 4">
    <name type="scientific">Biomaibacter acetigenes</name>
    <dbReference type="NCBI Taxonomy" id="2316383"/>
    <lineage>
        <taxon>Bacteria</taxon>
        <taxon>Bacillati</taxon>
        <taxon>Bacillota</taxon>
        <taxon>Clostridia</taxon>
        <taxon>Thermosediminibacterales</taxon>
        <taxon>Tepidanaerobacteraceae</taxon>
        <taxon>Biomaibacter</taxon>
    </lineage>
</organism>